<evidence type="ECO:0000256" key="1">
    <source>
        <dbReference type="ARBA" id="ARBA00022527"/>
    </source>
</evidence>
<dbReference type="RefSeq" id="WP_310913157.1">
    <property type="nucleotide sequence ID" value="NZ_JAVLVT010000006.1"/>
</dbReference>
<feature type="region of interest" description="Disordered" evidence="2">
    <location>
        <begin position="94"/>
        <end position="121"/>
    </location>
</feature>
<keyword evidence="5" id="KW-1185">Reference proteome</keyword>
<dbReference type="InterPro" id="IPR050267">
    <property type="entry name" value="Anti-sigma-factor_SerPK"/>
</dbReference>
<evidence type="ECO:0000256" key="2">
    <source>
        <dbReference type="SAM" id="MobiDB-lite"/>
    </source>
</evidence>
<keyword evidence="1" id="KW-0808">Transferase</keyword>
<gene>
    <name evidence="4" type="ORF">RIF23_15050</name>
</gene>
<organism evidence="4 5">
    <name type="scientific">Lipingzhangella rawalii</name>
    <dbReference type="NCBI Taxonomy" id="2055835"/>
    <lineage>
        <taxon>Bacteria</taxon>
        <taxon>Bacillati</taxon>
        <taxon>Actinomycetota</taxon>
        <taxon>Actinomycetes</taxon>
        <taxon>Streptosporangiales</taxon>
        <taxon>Nocardiopsidaceae</taxon>
        <taxon>Lipingzhangella</taxon>
    </lineage>
</organism>
<keyword evidence="4" id="KW-0067">ATP-binding</keyword>
<dbReference type="SUPFAM" id="SSF55874">
    <property type="entry name" value="ATPase domain of HSP90 chaperone/DNA topoisomerase II/histidine kinase"/>
    <property type="match status" value="1"/>
</dbReference>
<dbReference type="PANTHER" id="PTHR35526:SF3">
    <property type="entry name" value="ANTI-SIGMA-F FACTOR RSBW"/>
    <property type="match status" value="1"/>
</dbReference>
<name>A0ABU2H8J0_9ACTN</name>
<protein>
    <submittedName>
        <fullName evidence="4">ATP-binding protein</fullName>
    </submittedName>
</protein>
<proteinExistence type="predicted"/>
<dbReference type="EMBL" id="JAVLVT010000006">
    <property type="protein sequence ID" value="MDS1271611.1"/>
    <property type="molecule type" value="Genomic_DNA"/>
</dbReference>
<evidence type="ECO:0000259" key="3">
    <source>
        <dbReference type="Pfam" id="PF13581"/>
    </source>
</evidence>
<dbReference type="Gene3D" id="3.30.565.10">
    <property type="entry name" value="Histidine kinase-like ATPase, C-terminal domain"/>
    <property type="match status" value="1"/>
</dbReference>
<dbReference type="PANTHER" id="PTHR35526">
    <property type="entry name" value="ANTI-SIGMA-F FACTOR RSBW-RELATED"/>
    <property type="match status" value="1"/>
</dbReference>
<feature type="region of interest" description="Disordered" evidence="2">
    <location>
        <begin position="148"/>
        <end position="184"/>
    </location>
</feature>
<comment type="caution">
    <text evidence="4">The sequence shown here is derived from an EMBL/GenBank/DDBJ whole genome shotgun (WGS) entry which is preliminary data.</text>
</comment>
<feature type="domain" description="Histidine kinase/HSP90-like ATPase" evidence="3">
    <location>
        <begin position="13"/>
        <end position="157"/>
    </location>
</feature>
<keyword evidence="4" id="KW-0547">Nucleotide-binding</keyword>
<accession>A0ABU2H8J0</accession>
<dbReference type="Pfam" id="PF13581">
    <property type="entry name" value="HATPase_c_2"/>
    <property type="match status" value="1"/>
</dbReference>
<dbReference type="InterPro" id="IPR003594">
    <property type="entry name" value="HATPase_dom"/>
</dbReference>
<keyword evidence="1" id="KW-0723">Serine/threonine-protein kinase</keyword>
<dbReference type="CDD" id="cd16936">
    <property type="entry name" value="HATPase_RsbW-like"/>
    <property type="match status" value="1"/>
</dbReference>
<dbReference type="GO" id="GO:0005524">
    <property type="term" value="F:ATP binding"/>
    <property type="evidence" value="ECO:0007669"/>
    <property type="project" value="UniProtKB-KW"/>
</dbReference>
<dbReference type="Proteomes" id="UP001250214">
    <property type="component" value="Unassembled WGS sequence"/>
</dbReference>
<reference evidence="5" key="1">
    <citation type="submission" date="2023-07" db="EMBL/GenBank/DDBJ databases">
        <title>Novel species in the genus Lipingzhangella isolated from Sambhar Salt Lake.</title>
        <authorList>
            <person name="Jiya N."/>
            <person name="Kajale S."/>
            <person name="Sharma A."/>
        </authorList>
    </citation>
    <scope>NUCLEOTIDE SEQUENCE [LARGE SCALE GENOMIC DNA]</scope>
    <source>
        <strain evidence="5">LS1_29</strain>
    </source>
</reference>
<evidence type="ECO:0000313" key="4">
    <source>
        <dbReference type="EMBL" id="MDS1271611.1"/>
    </source>
</evidence>
<sequence length="184" mass="19395">MCERFHHTIPGIPASVAHARAWVTEILSPRIPDTEAITDAQLVVSELVTNAIHHTTSGDHGTVGPAEARLRAILGRVHLRLLLTPCRIRVEVTDSGTIPRPDGATPHEASRDGGGSPGPIVRCPDPDAEHGRGLALVDHLAQRWFSRGDNSGRTVTADLAHQPASTAGVSATARAGGVPAQRQP</sequence>
<evidence type="ECO:0000313" key="5">
    <source>
        <dbReference type="Proteomes" id="UP001250214"/>
    </source>
</evidence>
<dbReference type="InterPro" id="IPR036890">
    <property type="entry name" value="HATPase_C_sf"/>
</dbReference>
<keyword evidence="1" id="KW-0418">Kinase</keyword>